<evidence type="ECO:0000313" key="4">
    <source>
        <dbReference type="EMBL" id="GCB79821.1"/>
    </source>
</evidence>
<dbReference type="OMA" id="EQSSREC"/>
<dbReference type="EMBL" id="BFAA01016097">
    <property type="protein sequence ID" value="GCB79821.1"/>
    <property type="molecule type" value="Genomic_DNA"/>
</dbReference>
<dbReference type="AlphaFoldDB" id="A0A401Q3C2"/>
<proteinExistence type="predicted"/>
<dbReference type="PANTHER" id="PTHR14309">
    <property type="entry name" value="EXPRESSED PROTEIN"/>
    <property type="match status" value="1"/>
</dbReference>
<keyword evidence="2" id="KW-0472">Membrane</keyword>
<dbReference type="InterPro" id="IPR011993">
    <property type="entry name" value="PH-like_dom_sf"/>
</dbReference>
<evidence type="ECO:0000256" key="2">
    <source>
        <dbReference type="ARBA" id="ARBA00023136"/>
    </source>
</evidence>
<evidence type="ECO:0000256" key="1">
    <source>
        <dbReference type="ARBA" id="ARBA00004370"/>
    </source>
</evidence>
<dbReference type="Proteomes" id="UP000288216">
    <property type="component" value="Unassembled WGS sequence"/>
</dbReference>
<dbReference type="FunFam" id="2.30.29.30:FF:000073">
    <property type="entry name" value="Pleckstrin homology domain-containing family B member 2"/>
    <property type="match status" value="1"/>
</dbReference>
<dbReference type="PANTHER" id="PTHR14309:SF7">
    <property type="entry name" value="PLECKSTRIN HOMOLOGY DOMAIN-CONTAINING FAMILY B MEMBER 1"/>
    <property type="match status" value="1"/>
</dbReference>
<gene>
    <name evidence="4" type="ORF">scyTo_0020251</name>
</gene>
<comment type="caution">
    <text evidence="4">The sequence shown here is derived from an EMBL/GenBank/DDBJ whole genome shotgun (WGS) entry which is preliminary data.</text>
</comment>
<feature type="domain" description="PH" evidence="3">
    <location>
        <begin position="2"/>
        <end position="98"/>
    </location>
</feature>
<dbReference type="Pfam" id="PF00169">
    <property type="entry name" value="PH"/>
    <property type="match status" value="1"/>
</dbReference>
<dbReference type="Gene3D" id="2.30.29.30">
    <property type="entry name" value="Pleckstrin-homology domain (PH domain)/Phosphotyrosine-binding domain (PTB)"/>
    <property type="match status" value="1"/>
</dbReference>
<comment type="subcellular location">
    <subcellularLocation>
        <location evidence="1">Membrane</location>
    </subcellularLocation>
</comment>
<name>A0A401Q3C2_SCYTO</name>
<evidence type="ECO:0000259" key="3">
    <source>
        <dbReference type="PROSITE" id="PS50003"/>
    </source>
</evidence>
<sequence length="98" mass="11512">MALVKSGWLWRQSSILRRWKKNWFDLWLDGILVYYEDENRRQLEDSIHLKINCINIKAGYECIEGLPPEQSSRECMMMIYLRDGSKLALSADSADDAL</sequence>
<reference evidence="4 5" key="1">
    <citation type="journal article" date="2018" name="Nat. Ecol. Evol.">
        <title>Shark genomes provide insights into elasmobranch evolution and the origin of vertebrates.</title>
        <authorList>
            <person name="Hara Y"/>
            <person name="Yamaguchi K"/>
            <person name="Onimaru K"/>
            <person name="Kadota M"/>
            <person name="Koyanagi M"/>
            <person name="Keeley SD"/>
            <person name="Tatsumi K"/>
            <person name="Tanaka K"/>
            <person name="Motone F"/>
            <person name="Kageyama Y"/>
            <person name="Nozu R"/>
            <person name="Adachi N"/>
            <person name="Nishimura O"/>
            <person name="Nakagawa R"/>
            <person name="Tanegashima C"/>
            <person name="Kiyatake I"/>
            <person name="Matsumoto R"/>
            <person name="Murakumo K"/>
            <person name="Nishida K"/>
            <person name="Terakita A"/>
            <person name="Kuratani S"/>
            <person name="Sato K"/>
            <person name="Hyodo S Kuraku.S."/>
        </authorList>
    </citation>
    <scope>NUCLEOTIDE SEQUENCE [LARGE SCALE GENOMIC DNA]</scope>
</reference>
<dbReference type="OrthoDB" id="2157866at2759"/>
<protein>
    <recommendedName>
        <fullName evidence="3">PH domain-containing protein</fullName>
    </recommendedName>
</protein>
<dbReference type="InterPro" id="IPR001849">
    <property type="entry name" value="PH_domain"/>
</dbReference>
<dbReference type="PROSITE" id="PS50003">
    <property type="entry name" value="PH_DOMAIN"/>
    <property type="match status" value="1"/>
</dbReference>
<dbReference type="GO" id="GO:0045595">
    <property type="term" value="P:regulation of cell differentiation"/>
    <property type="evidence" value="ECO:0007669"/>
    <property type="project" value="TreeGrafter"/>
</dbReference>
<evidence type="ECO:0000313" key="5">
    <source>
        <dbReference type="Proteomes" id="UP000288216"/>
    </source>
</evidence>
<dbReference type="STRING" id="75743.A0A401Q3C2"/>
<dbReference type="SUPFAM" id="SSF50729">
    <property type="entry name" value="PH domain-like"/>
    <property type="match status" value="1"/>
</dbReference>
<dbReference type="CDD" id="cd13265">
    <property type="entry name" value="PH_evt"/>
    <property type="match status" value="1"/>
</dbReference>
<dbReference type="InterPro" id="IPR039680">
    <property type="entry name" value="PLEKHB1/2"/>
</dbReference>
<keyword evidence="5" id="KW-1185">Reference proteome</keyword>
<dbReference type="GO" id="GO:0016020">
    <property type="term" value="C:membrane"/>
    <property type="evidence" value="ECO:0007669"/>
    <property type="project" value="UniProtKB-SubCell"/>
</dbReference>
<accession>A0A401Q3C2</accession>
<organism evidence="4 5">
    <name type="scientific">Scyliorhinus torazame</name>
    <name type="common">Cloudy catshark</name>
    <name type="synonym">Catulus torazame</name>
    <dbReference type="NCBI Taxonomy" id="75743"/>
    <lineage>
        <taxon>Eukaryota</taxon>
        <taxon>Metazoa</taxon>
        <taxon>Chordata</taxon>
        <taxon>Craniata</taxon>
        <taxon>Vertebrata</taxon>
        <taxon>Chondrichthyes</taxon>
        <taxon>Elasmobranchii</taxon>
        <taxon>Galeomorphii</taxon>
        <taxon>Galeoidea</taxon>
        <taxon>Carcharhiniformes</taxon>
        <taxon>Scyliorhinidae</taxon>
        <taxon>Scyliorhinus</taxon>
    </lineage>
</organism>